<feature type="binding site" evidence="8">
    <location>
        <position position="295"/>
    </location>
    <ligand>
        <name>Mn(2+)</name>
        <dbReference type="ChEBI" id="CHEBI:29035"/>
        <label>2</label>
    </ligand>
</feature>
<keyword evidence="5 8" id="KW-0645">Protease</keyword>
<evidence type="ECO:0000256" key="4">
    <source>
        <dbReference type="ARBA" id="ARBA00022438"/>
    </source>
</evidence>
<dbReference type="SUPFAM" id="SSF52949">
    <property type="entry name" value="Macro domain-like"/>
    <property type="match status" value="1"/>
</dbReference>
<organism evidence="10 11">
    <name type="scientific">Formicincola oecophyllae</name>
    <dbReference type="NCBI Taxonomy" id="2558361"/>
    <lineage>
        <taxon>Bacteria</taxon>
        <taxon>Pseudomonadati</taxon>
        <taxon>Pseudomonadota</taxon>
        <taxon>Alphaproteobacteria</taxon>
        <taxon>Acetobacterales</taxon>
        <taxon>Acetobacteraceae</taxon>
        <taxon>Formicincola</taxon>
    </lineage>
</organism>
<keyword evidence="7 8" id="KW-0464">Manganese</keyword>
<evidence type="ECO:0000256" key="7">
    <source>
        <dbReference type="ARBA" id="ARBA00023211"/>
    </source>
</evidence>
<evidence type="ECO:0000256" key="2">
    <source>
        <dbReference type="ARBA" id="ARBA00000967"/>
    </source>
</evidence>
<feature type="binding site" evidence="8">
    <location>
        <position position="379"/>
    </location>
    <ligand>
        <name>Mn(2+)</name>
        <dbReference type="ChEBI" id="CHEBI:29035"/>
        <label>1</label>
    </ligand>
</feature>
<evidence type="ECO:0000256" key="1">
    <source>
        <dbReference type="ARBA" id="ARBA00000135"/>
    </source>
</evidence>
<evidence type="ECO:0000313" key="11">
    <source>
        <dbReference type="Proteomes" id="UP000318709"/>
    </source>
</evidence>
<dbReference type="NCBIfam" id="NF002075">
    <property type="entry name" value="PRK00913.2-2"/>
    <property type="match status" value="1"/>
</dbReference>
<evidence type="ECO:0000313" key="10">
    <source>
        <dbReference type="EMBL" id="QDH13095.1"/>
    </source>
</evidence>
<feature type="active site" evidence="8">
    <location>
        <position position="381"/>
    </location>
</feature>
<feature type="domain" description="Cytosol aminopeptidase" evidence="9">
    <location>
        <begin position="375"/>
        <end position="382"/>
    </location>
</feature>
<dbReference type="Pfam" id="PF02789">
    <property type="entry name" value="Peptidase_M17_N"/>
    <property type="match status" value="1"/>
</dbReference>
<sequence length="537" mass="55079">MPSTPYTPNAPTVELKEPALKLTIAPLDKGQSPDGAVALLCAGDGFSAEPLFKQLDQRCQGALSRAAILEGFGGWQGTCVRLLAPAEGLATVVLVGAAPKAASGLTAPQAMTQAGAAAARALAGVARPATDDGKPAIQATLLVPASLSSLAAEAAEGAFLASWRFDRYKTGAQQAKVEKNRLHKLTVALADQAALGDVEKSWSAREAAALGTCLARDFVSEPSNVLTPAVYAGRIKALETLGLDVELLDVEKMAELGFGALLGVAQGSVNKPWTVIVRWNGAAAVDEAPVVFVGKGVTFDSGGISIKPSAGMDEMKADMGGSAAVIGTLAALARRKAPVNAIGIVGLVENMPGGEAQRPGDIVKACDGQTIEVLNTDAEGRLVLADLLAYSHKTFQPRLMVDLATLTGAIVVALGTDYAGLFSTSQALSDGLAGAGAAVEEKLWPMPLGAGYARDLESPIADMKNIGTRAGSSCLAAEFLRKFVGNTPWAHLDIAGVAWVGKPTPIGPKGATGFGVRLLDRFVSGLDKLDLKGGQQA</sequence>
<dbReference type="InterPro" id="IPR043472">
    <property type="entry name" value="Macro_dom-like"/>
</dbReference>
<dbReference type="SUPFAM" id="SSF53187">
    <property type="entry name" value="Zn-dependent exopeptidases"/>
    <property type="match status" value="1"/>
</dbReference>
<evidence type="ECO:0000256" key="8">
    <source>
        <dbReference type="HAMAP-Rule" id="MF_00181"/>
    </source>
</evidence>
<dbReference type="PANTHER" id="PTHR11963:SF23">
    <property type="entry name" value="CYTOSOL AMINOPEPTIDASE"/>
    <property type="match status" value="1"/>
</dbReference>
<comment type="similarity">
    <text evidence="3 8">Belongs to the peptidase M17 family.</text>
</comment>
<evidence type="ECO:0000256" key="5">
    <source>
        <dbReference type="ARBA" id="ARBA00022670"/>
    </source>
</evidence>
<dbReference type="InterPro" id="IPR011356">
    <property type="entry name" value="Leucine_aapep/pepB"/>
</dbReference>
<dbReference type="OrthoDB" id="9809354at2"/>
<dbReference type="HAMAP" id="MF_00181">
    <property type="entry name" value="Cytosol_peptidase_M17"/>
    <property type="match status" value="1"/>
</dbReference>
<reference evidence="10 11" key="1">
    <citation type="submission" date="2019-03" db="EMBL/GenBank/DDBJ databases">
        <title>The complete genome sequence of Swingsia_sp. F3b2 LMG30590(T).</title>
        <authorList>
            <person name="Chua K.-O."/>
            <person name="Chan K.-G."/>
            <person name="See-Too W.-S."/>
        </authorList>
    </citation>
    <scope>NUCLEOTIDE SEQUENCE [LARGE SCALE GENOMIC DNA]</scope>
    <source>
        <strain evidence="10 11">F3b2</strain>
    </source>
</reference>
<accession>A0A4Y6UAC5</accession>
<dbReference type="InterPro" id="IPR000819">
    <property type="entry name" value="Peptidase_M17_C"/>
</dbReference>
<dbReference type="GO" id="GO:0005737">
    <property type="term" value="C:cytoplasm"/>
    <property type="evidence" value="ECO:0007669"/>
    <property type="project" value="UniProtKB-SubCell"/>
</dbReference>
<dbReference type="InterPro" id="IPR008283">
    <property type="entry name" value="Peptidase_M17_N"/>
</dbReference>
<dbReference type="GO" id="GO:0070006">
    <property type="term" value="F:metalloaminopeptidase activity"/>
    <property type="evidence" value="ECO:0007669"/>
    <property type="project" value="InterPro"/>
</dbReference>
<dbReference type="PANTHER" id="PTHR11963">
    <property type="entry name" value="LEUCINE AMINOPEPTIDASE-RELATED"/>
    <property type="match status" value="1"/>
</dbReference>
<dbReference type="Gene3D" id="3.40.220.10">
    <property type="entry name" value="Leucine Aminopeptidase, subunit E, domain 1"/>
    <property type="match status" value="1"/>
</dbReference>
<dbReference type="Pfam" id="PF00883">
    <property type="entry name" value="Peptidase_M17"/>
    <property type="match status" value="1"/>
</dbReference>
<comment type="catalytic activity">
    <reaction evidence="1 8">
        <text>Release of an N-terminal amino acid, Xaa-|-Yaa-, in which Xaa is preferably Leu, but may be other amino acids including Pro although not Arg or Lys, and Yaa may be Pro. Amino acid amides and methyl esters are also readily hydrolyzed, but rates on arylamides are exceedingly low.</text>
        <dbReference type="EC" id="3.4.11.1"/>
    </reaction>
</comment>
<dbReference type="Gene3D" id="3.40.630.10">
    <property type="entry name" value="Zn peptidases"/>
    <property type="match status" value="1"/>
</dbReference>
<keyword evidence="8" id="KW-0479">Metal-binding</keyword>
<feature type="binding site" evidence="8">
    <location>
        <position position="300"/>
    </location>
    <ligand>
        <name>Mn(2+)</name>
        <dbReference type="ChEBI" id="CHEBI:29035"/>
        <label>1</label>
    </ligand>
</feature>
<dbReference type="GO" id="GO:0006508">
    <property type="term" value="P:proteolysis"/>
    <property type="evidence" value="ECO:0007669"/>
    <property type="project" value="UniProtKB-KW"/>
</dbReference>
<gene>
    <name evidence="8" type="primary">pepA</name>
    <name evidence="10" type="ORF">E3E12_01525</name>
</gene>
<dbReference type="AlphaFoldDB" id="A0A4Y6UAC5"/>
<keyword evidence="8" id="KW-0963">Cytoplasm</keyword>
<comment type="subcellular location">
    <subcellularLocation>
        <location evidence="8">Cytoplasm</location>
    </subcellularLocation>
</comment>
<comment type="catalytic activity">
    <reaction evidence="2 8">
        <text>Release of an N-terminal amino acid, preferentially leucine, but not glutamic or aspartic acids.</text>
        <dbReference type="EC" id="3.4.11.10"/>
    </reaction>
</comment>
<protein>
    <recommendedName>
        <fullName evidence="8">Probable cytosol aminopeptidase</fullName>
        <ecNumber evidence="8">3.4.11.1</ecNumber>
    </recommendedName>
    <alternativeName>
        <fullName evidence="8">Leucine aminopeptidase</fullName>
        <shortName evidence="8">LAP</shortName>
        <ecNumber evidence="8">3.4.11.10</ecNumber>
    </alternativeName>
    <alternativeName>
        <fullName evidence="8">Leucyl aminopeptidase</fullName>
    </alternativeName>
</protein>
<keyword evidence="4 8" id="KW-0031">Aminopeptidase</keyword>
<dbReference type="EMBL" id="CP038231">
    <property type="protein sequence ID" value="QDH13095.1"/>
    <property type="molecule type" value="Genomic_DNA"/>
</dbReference>
<comment type="cofactor">
    <cofactor evidence="8">
        <name>Mn(2+)</name>
        <dbReference type="ChEBI" id="CHEBI:29035"/>
    </cofactor>
    <text evidence="8">Binds 2 manganese ions per subunit.</text>
</comment>
<feature type="binding site" evidence="8">
    <location>
        <position position="300"/>
    </location>
    <ligand>
        <name>Mn(2+)</name>
        <dbReference type="ChEBI" id="CHEBI:29035"/>
        <label>2</label>
    </ligand>
</feature>
<dbReference type="PRINTS" id="PR00481">
    <property type="entry name" value="LAMNOPPTDASE"/>
</dbReference>
<evidence type="ECO:0000256" key="3">
    <source>
        <dbReference type="ARBA" id="ARBA00009528"/>
    </source>
</evidence>
<dbReference type="NCBIfam" id="NF002077">
    <property type="entry name" value="PRK00913.2-4"/>
    <property type="match status" value="1"/>
</dbReference>
<evidence type="ECO:0000256" key="6">
    <source>
        <dbReference type="ARBA" id="ARBA00022801"/>
    </source>
</evidence>
<keyword evidence="11" id="KW-1185">Reference proteome</keyword>
<dbReference type="Proteomes" id="UP000318709">
    <property type="component" value="Chromosome"/>
</dbReference>
<keyword evidence="6 8" id="KW-0378">Hydrolase</keyword>
<dbReference type="CDD" id="cd00433">
    <property type="entry name" value="Peptidase_M17"/>
    <property type="match status" value="1"/>
</dbReference>
<dbReference type="RefSeq" id="WP_141442739.1">
    <property type="nucleotide sequence ID" value="NZ_CP038231.1"/>
</dbReference>
<dbReference type="InterPro" id="IPR023042">
    <property type="entry name" value="Peptidase_M17_leu_NH2_pept"/>
</dbReference>
<dbReference type="KEGG" id="swf:E3E12_01525"/>
<dbReference type="GO" id="GO:0030145">
    <property type="term" value="F:manganese ion binding"/>
    <property type="evidence" value="ECO:0007669"/>
    <property type="project" value="UniProtKB-UniRule"/>
</dbReference>
<comment type="function">
    <text evidence="8">Presumably involved in the processing and regular turnover of intracellular proteins. Catalyzes the removal of unsubstituted N-terminal amino acids from various peptides.</text>
</comment>
<feature type="binding site" evidence="8">
    <location>
        <position position="379"/>
    </location>
    <ligand>
        <name>Mn(2+)</name>
        <dbReference type="ChEBI" id="CHEBI:29035"/>
        <label>2</label>
    </ligand>
</feature>
<feature type="active site" evidence="8">
    <location>
        <position position="307"/>
    </location>
</feature>
<dbReference type="PROSITE" id="PS00631">
    <property type="entry name" value="CYTOSOL_AP"/>
    <property type="match status" value="1"/>
</dbReference>
<dbReference type="EC" id="3.4.11.10" evidence="8"/>
<dbReference type="EC" id="3.4.11.1" evidence="8"/>
<evidence type="ECO:0000259" key="9">
    <source>
        <dbReference type="PROSITE" id="PS00631"/>
    </source>
</evidence>
<proteinExistence type="inferred from homology"/>
<name>A0A4Y6UAC5_9PROT</name>
<feature type="binding site" evidence="8">
    <location>
        <position position="377"/>
    </location>
    <ligand>
        <name>Mn(2+)</name>
        <dbReference type="ChEBI" id="CHEBI:29035"/>
        <label>1</label>
    </ligand>
</feature>
<feature type="binding site" evidence="8">
    <location>
        <position position="318"/>
    </location>
    <ligand>
        <name>Mn(2+)</name>
        <dbReference type="ChEBI" id="CHEBI:29035"/>
        <label>2</label>
    </ligand>
</feature>